<keyword evidence="6" id="KW-0479">Metal-binding</keyword>
<evidence type="ECO:0000256" key="18">
    <source>
        <dbReference type="PIRSR" id="PIRSR601508-1"/>
    </source>
</evidence>
<feature type="transmembrane region" description="Helical" evidence="20">
    <location>
        <begin position="517"/>
        <end position="538"/>
    </location>
</feature>
<keyword evidence="14" id="KW-0628">Postsynaptic cell membrane</keyword>
<feature type="transmembrane region" description="Helical" evidence="20">
    <location>
        <begin position="445"/>
        <end position="467"/>
    </location>
</feature>
<dbReference type="GO" id="GO:0045211">
    <property type="term" value="C:postsynaptic membrane"/>
    <property type="evidence" value="ECO:0007669"/>
    <property type="project" value="UniProtKB-SubCell"/>
</dbReference>
<evidence type="ECO:0000256" key="20">
    <source>
        <dbReference type="SAM" id="Phobius"/>
    </source>
</evidence>
<evidence type="ECO:0000256" key="16">
    <source>
        <dbReference type="ARBA" id="ARBA00023303"/>
    </source>
</evidence>
<dbReference type="GO" id="GO:0015276">
    <property type="term" value="F:ligand-gated monoatomic ion channel activity"/>
    <property type="evidence" value="ECO:0007669"/>
    <property type="project" value="InterPro"/>
</dbReference>
<keyword evidence="9" id="KW-0770">Synapse</keyword>
<dbReference type="EMBL" id="UZAM01013745">
    <property type="protein sequence ID" value="VDP29751.1"/>
    <property type="molecule type" value="Genomic_DNA"/>
</dbReference>
<dbReference type="InterPro" id="IPR001508">
    <property type="entry name" value="Iono_Glu_rcpt_met"/>
</dbReference>
<comment type="subcellular location">
    <subcellularLocation>
        <location evidence="1">Cell membrane</location>
        <topology evidence="1">Multi-pass membrane protein</topology>
    </subcellularLocation>
    <subcellularLocation>
        <location evidence="17">Postsynaptic cell membrane</location>
    </subcellularLocation>
</comment>
<evidence type="ECO:0000256" key="4">
    <source>
        <dbReference type="ARBA" id="ARBA00022475"/>
    </source>
</evidence>
<reference evidence="25" key="1">
    <citation type="submission" date="2016-06" db="UniProtKB">
        <authorList>
            <consortium name="WormBaseParasite"/>
        </authorList>
    </citation>
    <scope>IDENTIFICATION</scope>
</reference>
<evidence type="ECO:0000256" key="14">
    <source>
        <dbReference type="ARBA" id="ARBA00023257"/>
    </source>
</evidence>
<evidence type="ECO:0000256" key="2">
    <source>
        <dbReference type="ARBA" id="ARBA00008685"/>
    </source>
</evidence>
<evidence type="ECO:0000256" key="9">
    <source>
        <dbReference type="ARBA" id="ARBA00023018"/>
    </source>
</evidence>
<keyword evidence="3" id="KW-0813">Transport</keyword>
<comment type="similarity">
    <text evidence="2">Belongs to the glutamate-gated ion channel (TC 1.A.10.1) family.</text>
</comment>
<evidence type="ECO:0000256" key="1">
    <source>
        <dbReference type="ARBA" id="ARBA00004651"/>
    </source>
</evidence>
<dbReference type="SUPFAM" id="SSF53822">
    <property type="entry name" value="Periplasmic binding protein-like I"/>
    <property type="match status" value="1"/>
</dbReference>
<dbReference type="InterPro" id="IPR019594">
    <property type="entry name" value="Glu/Gly-bd"/>
</dbReference>
<feature type="site" description="Interaction with the cone snail toxin Con-ikot-ikot" evidence="19">
    <location>
        <position position="665"/>
    </location>
</feature>
<feature type="binding site" evidence="18">
    <location>
        <position position="617"/>
    </location>
    <ligand>
        <name>L-glutamate</name>
        <dbReference type="ChEBI" id="CHEBI:29985"/>
    </ligand>
</feature>
<dbReference type="GO" id="GO:0038023">
    <property type="term" value="F:signaling receptor activity"/>
    <property type="evidence" value="ECO:0007669"/>
    <property type="project" value="InterPro"/>
</dbReference>
<dbReference type="InterPro" id="IPR015683">
    <property type="entry name" value="Ionotropic_Glu_rcpt"/>
</dbReference>
<evidence type="ECO:0000256" key="5">
    <source>
        <dbReference type="ARBA" id="ARBA00022692"/>
    </source>
</evidence>
<evidence type="ECO:0000259" key="22">
    <source>
        <dbReference type="SMART" id="SM00918"/>
    </source>
</evidence>
<dbReference type="OrthoDB" id="5984008at2759"/>
<keyword evidence="4" id="KW-1003">Cell membrane</keyword>
<evidence type="ECO:0000256" key="8">
    <source>
        <dbReference type="ARBA" id="ARBA00022989"/>
    </source>
</evidence>
<accession>A0A183J2U4</accession>
<dbReference type="Gene3D" id="3.40.190.10">
    <property type="entry name" value="Periplasmic binding protein-like II"/>
    <property type="match status" value="2"/>
</dbReference>
<dbReference type="PRINTS" id="PR00177">
    <property type="entry name" value="NMDARECEPTOR"/>
</dbReference>
<dbReference type="SMART" id="SM00079">
    <property type="entry name" value="PBPe"/>
    <property type="match status" value="1"/>
</dbReference>
<keyword evidence="5 20" id="KW-0812">Transmembrane</keyword>
<dbReference type="Gene3D" id="1.10.287.70">
    <property type="match status" value="1"/>
</dbReference>
<keyword evidence="13" id="KW-0325">Glycoprotein</keyword>
<feature type="site" description="Interaction with the cone snail toxin Con-ikot-ikot" evidence="19">
    <location>
        <position position="579"/>
    </location>
</feature>
<evidence type="ECO:0000256" key="6">
    <source>
        <dbReference type="ARBA" id="ARBA00022723"/>
    </source>
</evidence>
<keyword evidence="24" id="KW-1185">Reference proteome</keyword>
<dbReference type="Proteomes" id="UP000270296">
    <property type="component" value="Unassembled WGS sequence"/>
</dbReference>
<keyword evidence="12" id="KW-0675">Receptor</keyword>
<evidence type="ECO:0000256" key="19">
    <source>
        <dbReference type="PIRSR" id="PIRSR601508-2"/>
    </source>
</evidence>
<evidence type="ECO:0000313" key="23">
    <source>
        <dbReference type="EMBL" id="VDP29751.1"/>
    </source>
</evidence>
<dbReference type="GO" id="GO:0046872">
    <property type="term" value="F:metal ion binding"/>
    <property type="evidence" value="ECO:0007669"/>
    <property type="project" value="UniProtKB-KW"/>
</dbReference>
<gene>
    <name evidence="23" type="ORF">SBAD_LOCUS10192</name>
</gene>
<feature type="binding site" evidence="18">
    <location>
        <position position="405"/>
    </location>
    <ligand>
        <name>L-glutamate</name>
        <dbReference type="ChEBI" id="CHEBI:29985"/>
    </ligand>
</feature>
<keyword evidence="11 20" id="KW-0472">Membrane</keyword>
<evidence type="ECO:0000256" key="17">
    <source>
        <dbReference type="ARBA" id="ARBA00034100"/>
    </source>
</evidence>
<sequence>DKVSVIIYIAHWEAYGKSTASAQYLIHLASHTGIPIIAWNADNSGLTINGNLNKYRLLQMAPSIDYQIAAMVKILQRYNWHKFAVVTSEIAGKDSYIELFIEVQINTKNITSLRRQMDRLAKSEARIFLLYSTNDEADQIFRMANALGLTGKQYLWIVTQSVVSNLWKVLNFSRPIWLLLRTVITTGITHGQLVTYCTSISKLSALYGKNNLMFRYLKTVKTSGETGIQDFPKLDIEFDEDGNAKNSYLSILNLKPDRHWEKVGEFFGDQLKMNDITWPGNETSPPPGVRQKFHLKIVTLDEPPFIFVHDVDPVNDRCLVNQGVLCRWGTHGYEVNTTRWKCCSGFCMDLLNKLAADIGFDYDLYKVEDGRWGIKENHKWNGLVAELVNKKADMSVTALKINSEREKVIDFSVPFLETGIAIVVAIRRGALSPAAFLEPFESTTWIFILIVSIQGAAVSIFLFEWLSPRSFNMTKTPPPGHKFSLCRSYWLVWATMFSASVTTSVPRSNSSRFMSLIWAAFALLFLAVYTANLAAFMVTGTEFHHLSGIEDPKIINPQDYNPSFRYGTIRSGNTEETLRKNYGNVYRYIKYNDYFYDNVSHGVSAVKKNDLQALLYDAVVLDYLAGKDDNCEILVVGKWFSLSGYSIGFPKGSKWMTKVNSFILKYSEQGKLD</sequence>
<reference evidence="23 24" key="2">
    <citation type="submission" date="2018-11" db="EMBL/GenBank/DDBJ databases">
        <authorList>
            <consortium name="Pathogen Informatics"/>
        </authorList>
    </citation>
    <scope>NUCLEOTIDE SEQUENCE [LARGE SCALE GENOMIC DNA]</scope>
</reference>
<dbReference type="PANTHER" id="PTHR18966">
    <property type="entry name" value="IONOTROPIC GLUTAMATE RECEPTOR"/>
    <property type="match status" value="1"/>
</dbReference>
<dbReference type="FunFam" id="3.40.190.10:FF:000009">
    <property type="entry name" value="Putative glutamate receptor ionotropic NMDA 2B"/>
    <property type="match status" value="1"/>
</dbReference>
<keyword evidence="10" id="KW-0406">Ion transport</keyword>
<dbReference type="InterPro" id="IPR001828">
    <property type="entry name" value="ANF_lig-bd_rcpt"/>
</dbReference>
<dbReference type="SMART" id="SM00918">
    <property type="entry name" value="Lig_chan-Glu_bd"/>
    <property type="match status" value="1"/>
</dbReference>
<evidence type="ECO:0000256" key="3">
    <source>
        <dbReference type="ARBA" id="ARBA00022448"/>
    </source>
</evidence>
<evidence type="ECO:0000256" key="7">
    <source>
        <dbReference type="ARBA" id="ARBA00022833"/>
    </source>
</evidence>
<evidence type="ECO:0000256" key="12">
    <source>
        <dbReference type="ARBA" id="ARBA00023170"/>
    </source>
</evidence>
<evidence type="ECO:0000313" key="25">
    <source>
        <dbReference type="WBParaSite" id="SBAD_0001055601-mRNA-1"/>
    </source>
</evidence>
<keyword evidence="16" id="KW-0407">Ion channel</keyword>
<protein>
    <submittedName>
        <fullName evidence="25">PBPe domain-containing protein</fullName>
    </submittedName>
</protein>
<dbReference type="Gene3D" id="3.40.50.2300">
    <property type="match status" value="2"/>
</dbReference>
<feature type="domain" description="Ionotropic glutamate receptor L-glutamate and glycine-binding" evidence="22">
    <location>
        <begin position="332"/>
        <end position="389"/>
    </location>
</feature>
<evidence type="ECO:0000256" key="11">
    <source>
        <dbReference type="ARBA" id="ARBA00023136"/>
    </source>
</evidence>
<evidence type="ECO:0000256" key="15">
    <source>
        <dbReference type="ARBA" id="ARBA00023286"/>
    </source>
</evidence>
<evidence type="ECO:0000256" key="13">
    <source>
        <dbReference type="ARBA" id="ARBA00023180"/>
    </source>
</evidence>
<dbReference type="Pfam" id="PF01094">
    <property type="entry name" value="ANF_receptor"/>
    <property type="match status" value="1"/>
</dbReference>
<dbReference type="AlphaFoldDB" id="A0A183J2U4"/>
<evidence type="ECO:0000256" key="10">
    <source>
        <dbReference type="ARBA" id="ARBA00023065"/>
    </source>
</evidence>
<keyword evidence="8 20" id="KW-1133">Transmembrane helix</keyword>
<dbReference type="Pfam" id="PF10613">
    <property type="entry name" value="Lig_chan-Glu_bd"/>
    <property type="match status" value="1"/>
</dbReference>
<organism evidence="25">
    <name type="scientific">Soboliphyme baturini</name>
    <dbReference type="NCBI Taxonomy" id="241478"/>
    <lineage>
        <taxon>Eukaryota</taxon>
        <taxon>Metazoa</taxon>
        <taxon>Ecdysozoa</taxon>
        <taxon>Nematoda</taxon>
        <taxon>Enoplea</taxon>
        <taxon>Dorylaimia</taxon>
        <taxon>Dioctophymatida</taxon>
        <taxon>Dioctophymatoidea</taxon>
        <taxon>Soboliphymatidae</taxon>
        <taxon>Soboliphyme</taxon>
    </lineage>
</organism>
<evidence type="ECO:0000313" key="24">
    <source>
        <dbReference type="Proteomes" id="UP000270296"/>
    </source>
</evidence>
<dbReference type="WBParaSite" id="SBAD_0001055601-mRNA-1">
    <property type="protein sequence ID" value="SBAD_0001055601-mRNA-1"/>
    <property type="gene ID" value="SBAD_0001055601"/>
</dbReference>
<dbReference type="InterPro" id="IPR001320">
    <property type="entry name" value="Iontro_rcpt_C"/>
</dbReference>
<keyword evidence="7" id="KW-0862">Zinc</keyword>
<feature type="binding site" evidence="18">
    <location>
        <position position="574"/>
    </location>
    <ligand>
        <name>L-glutamate</name>
        <dbReference type="ChEBI" id="CHEBI:29985"/>
    </ligand>
</feature>
<dbReference type="SUPFAM" id="SSF53850">
    <property type="entry name" value="Periplasmic binding protein-like II"/>
    <property type="match status" value="1"/>
</dbReference>
<evidence type="ECO:0000259" key="21">
    <source>
        <dbReference type="SMART" id="SM00079"/>
    </source>
</evidence>
<feature type="site" description="Crucial to convey clamshell closure to channel opening" evidence="19">
    <location>
        <position position="546"/>
    </location>
</feature>
<keyword evidence="15" id="KW-1071">Ligand-gated ion channel</keyword>
<dbReference type="Pfam" id="PF00060">
    <property type="entry name" value="Lig_chan"/>
    <property type="match status" value="1"/>
</dbReference>
<feature type="domain" description="Ionotropic glutamate receptor C-terminal" evidence="21">
    <location>
        <begin position="332"/>
        <end position="673"/>
    </location>
</feature>
<proteinExistence type="inferred from homology"/>
<dbReference type="InterPro" id="IPR028082">
    <property type="entry name" value="Peripla_BP_I"/>
</dbReference>
<name>A0A183J2U4_9BILA</name>